<dbReference type="GO" id="GO:0006629">
    <property type="term" value="P:lipid metabolic process"/>
    <property type="evidence" value="ECO:0007669"/>
    <property type="project" value="InterPro"/>
</dbReference>
<organism evidence="10 11">
    <name type="scientific">Gulo gulo</name>
    <name type="common">Wolverine</name>
    <name type="synonym">Gluton</name>
    <dbReference type="NCBI Taxonomy" id="48420"/>
    <lineage>
        <taxon>Eukaryota</taxon>
        <taxon>Metazoa</taxon>
        <taxon>Chordata</taxon>
        <taxon>Craniata</taxon>
        <taxon>Vertebrata</taxon>
        <taxon>Euteleostomi</taxon>
        <taxon>Mammalia</taxon>
        <taxon>Eutheria</taxon>
        <taxon>Laurasiatheria</taxon>
        <taxon>Carnivora</taxon>
        <taxon>Caniformia</taxon>
        <taxon>Musteloidea</taxon>
        <taxon>Mustelidae</taxon>
        <taxon>Guloninae</taxon>
        <taxon>Gulo</taxon>
    </lineage>
</organism>
<dbReference type="EMBL" id="CYRY02002515">
    <property type="protein sequence ID" value="VCW67230.1"/>
    <property type="molecule type" value="Genomic_DNA"/>
</dbReference>
<evidence type="ECO:0000256" key="7">
    <source>
        <dbReference type="ARBA" id="ARBA00023180"/>
    </source>
</evidence>
<protein>
    <recommendedName>
        <fullName evidence="9">GP-PDE domain-containing protein</fullName>
    </recommendedName>
</protein>
<dbReference type="PANTHER" id="PTHR23344">
    <property type="entry name" value="GLYCEROPHOSPHORYL DIESTER PHOSPHODIESTERASE"/>
    <property type="match status" value="1"/>
</dbReference>
<dbReference type="SUPFAM" id="SSF51695">
    <property type="entry name" value="PLC-like phosphodiesterases"/>
    <property type="match status" value="1"/>
</dbReference>
<evidence type="ECO:0000256" key="2">
    <source>
        <dbReference type="ARBA" id="ARBA00007277"/>
    </source>
</evidence>
<evidence type="ECO:0000256" key="1">
    <source>
        <dbReference type="ARBA" id="ARBA00004141"/>
    </source>
</evidence>
<keyword evidence="4" id="KW-0378">Hydrolase</keyword>
<feature type="transmembrane region" description="Helical" evidence="8">
    <location>
        <begin position="63"/>
        <end position="85"/>
    </location>
</feature>
<dbReference type="PANTHER" id="PTHR23344:SF13">
    <property type="entry name" value="GLYCEROPHOSPHODIESTER PHOSPHODIESTERASE DOMAIN-CONTAINING PROTEIN 4"/>
    <property type="match status" value="1"/>
</dbReference>
<dbReference type="InterPro" id="IPR017946">
    <property type="entry name" value="PLC-like_Pdiesterase_TIM-brl"/>
</dbReference>
<keyword evidence="11" id="KW-1185">Reference proteome</keyword>
<comment type="caution">
    <text evidence="10">The sequence shown here is derived from an EMBL/GenBank/DDBJ whole genome shotgun (WGS) entry which is preliminary data.</text>
</comment>
<comment type="subcellular location">
    <subcellularLocation>
        <location evidence="1">Membrane</location>
        <topology evidence="1">Multi-pass membrane protein</topology>
    </subcellularLocation>
</comment>
<evidence type="ECO:0000259" key="9">
    <source>
        <dbReference type="PROSITE" id="PS51704"/>
    </source>
</evidence>
<keyword evidence="3 8" id="KW-0812">Transmembrane</keyword>
<dbReference type="GO" id="GO:0016020">
    <property type="term" value="C:membrane"/>
    <property type="evidence" value="ECO:0007669"/>
    <property type="project" value="UniProtKB-SubCell"/>
</dbReference>
<dbReference type="AlphaFoldDB" id="A0A9X9LG03"/>
<evidence type="ECO:0000256" key="8">
    <source>
        <dbReference type="SAM" id="Phobius"/>
    </source>
</evidence>
<feature type="domain" description="GP-PDE" evidence="9">
    <location>
        <begin position="1"/>
        <end position="53"/>
    </location>
</feature>
<dbReference type="GO" id="GO:0008889">
    <property type="term" value="F:glycerophosphodiester phosphodiesterase activity"/>
    <property type="evidence" value="ECO:0007669"/>
    <property type="project" value="TreeGrafter"/>
</dbReference>
<dbReference type="InterPro" id="IPR030395">
    <property type="entry name" value="GP_PDE_dom"/>
</dbReference>
<evidence type="ECO:0000256" key="5">
    <source>
        <dbReference type="ARBA" id="ARBA00022989"/>
    </source>
</evidence>
<evidence type="ECO:0000256" key="6">
    <source>
        <dbReference type="ARBA" id="ARBA00023136"/>
    </source>
</evidence>
<evidence type="ECO:0000313" key="10">
    <source>
        <dbReference type="EMBL" id="VCW67230.1"/>
    </source>
</evidence>
<evidence type="ECO:0000256" key="4">
    <source>
        <dbReference type="ARBA" id="ARBA00022801"/>
    </source>
</evidence>
<name>A0A9X9LG03_GULGU</name>
<dbReference type="Proteomes" id="UP000269945">
    <property type="component" value="Unassembled WGS sequence"/>
</dbReference>
<keyword evidence="7" id="KW-0325">Glycoprotein</keyword>
<dbReference type="PROSITE" id="PS51704">
    <property type="entry name" value="GP_PDE"/>
    <property type="match status" value="1"/>
</dbReference>
<keyword evidence="6 8" id="KW-0472">Membrane</keyword>
<evidence type="ECO:0000313" key="11">
    <source>
        <dbReference type="Proteomes" id="UP000269945"/>
    </source>
</evidence>
<gene>
    <name evidence="10" type="ORF">BN2614_LOCUS1</name>
</gene>
<keyword evidence="5 8" id="KW-1133">Transmembrane helix</keyword>
<accession>A0A9X9LG03</accession>
<evidence type="ECO:0000256" key="3">
    <source>
        <dbReference type="ARBA" id="ARBA00022692"/>
    </source>
</evidence>
<comment type="similarity">
    <text evidence="2">Belongs to the glycerophosphoryl diester phosphodiesterase family.</text>
</comment>
<sequence length="87" mass="10387">IPCGFCFYSRDYKAANIKINLYVVNEPWLYSLAWCSRIHSVTTDNIHILSQLDQPYFLMTPGYYMFMWLLMDSISAVLIVTVFYFHW</sequence>
<proteinExistence type="inferred from homology"/>
<reference evidence="10 11" key="1">
    <citation type="submission" date="2018-10" db="EMBL/GenBank/DDBJ databases">
        <authorList>
            <person name="Ekblom R."/>
            <person name="Jareborg N."/>
        </authorList>
    </citation>
    <scope>NUCLEOTIDE SEQUENCE [LARGE SCALE GENOMIC DNA]</scope>
    <source>
        <tissue evidence="10">Muscle</tissue>
    </source>
</reference>
<feature type="non-terminal residue" evidence="10">
    <location>
        <position position="87"/>
    </location>
</feature>